<dbReference type="InterPro" id="IPR001347">
    <property type="entry name" value="SIS_dom"/>
</dbReference>
<dbReference type="PROSITE" id="PS51464">
    <property type="entry name" value="SIS"/>
    <property type="match status" value="1"/>
</dbReference>
<dbReference type="Pfam" id="PF13580">
    <property type="entry name" value="SIS_2"/>
    <property type="match status" value="1"/>
</dbReference>
<dbReference type="PANTHER" id="PTHR30390:SF8">
    <property type="entry name" value="SUGAR ISOMERASE (SIS)"/>
    <property type="match status" value="1"/>
</dbReference>
<accession>A0A381WK05</accession>
<dbReference type="SUPFAM" id="SSF53697">
    <property type="entry name" value="SIS domain"/>
    <property type="match status" value="1"/>
</dbReference>
<dbReference type="InterPro" id="IPR035461">
    <property type="entry name" value="GmhA/DiaA"/>
</dbReference>
<feature type="domain" description="SIS" evidence="1">
    <location>
        <begin position="44"/>
        <end position="199"/>
    </location>
</feature>
<name>A0A381WK05_9ZZZZ</name>
<reference evidence="2" key="1">
    <citation type="submission" date="2018-05" db="EMBL/GenBank/DDBJ databases">
        <authorList>
            <person name="Lanie J.A."/>
            <person name="Ng W.-L."/>
            <person name="Kazmierczak K.M."/>
            <person name="Andrzejewski T.M."/>
            <person name="Davidsen T.M."/>
            <person name="Wayne K.J."/>
            <person name="Tettelin H."/>
            <person name="Glass J.I."/>
            <person name="Rusch D."/>
            <person name="Podicherti R."/>
            <person name="Tsui H.-C.T."/>
            <person name="Winkler M.E."/>
        </authorList>
    </citation>
    <scope>NUCLEOTIDE SEQUENCE</scope>
</reference>
<evidence type="ECO:0000313" key="2">
    <source>
        <dbReference type="EMBL" id="SVA52621.1"/>
    </source>
</evidence>
<dbReference type="GO" id="GO:0097367">
    <property type="term" value="F:carbohydrate derivative binding"/>
    <property type="evidence" value="ECO:0007669"/>
    <property type="project" value="InterPro"/>
</dbReference>
<dbReference type="InterPro" id="IPR046348">
    <property type="entry name" value="SIS_dom_sf"/>
</dbReference>
<protein>
    <recommendedName>
        <fullName evidence="1">SIS domain-containing protein</fullName>
    </recommendedName>
</protein>
<sequence length="199" mass="21265">MPSPAVMGMPVNFEFDVFVDSYIADLKQALDGLSRGSLREFWKMVESTRAHDGSIHFIGNGGSAATPSHSAGDWSKELGLRTIAHTDNTASMTAWANDTDYSNIFVGQLSTFLREGDMVVAYSGSGNSTNVVNGIRYANERGCSTVAVTGNIANSQGGKIAEISDLVLVVPTGSMERIEDVQLVINHIIKEAVKAHNGL</sequence>
<dbReference type="PANTHER" id="PTHR30390">
    <property type="entry name" value="SEDOHEPTULOSE 7-PHOSPHATE ISOMERASE / DNAA INITIATOR-ASSOCIATING FACTOR FOR REPLICATION INITIATION"/>
    <property type="match status" value="1"/>
</dbReference>
<evidence type="ECO:0000259" key="1">
    <source>
        <dbReference type="PROSITE" id="PS51464"/>
    </source>
</evidence>
<dbReference type="EMBL" id="UINC01011994">
    <property type="protein sequence ID" value="SVA52621.1"/>
    <property type="molecule type" value="Genomic_DNA"/>
</dbReference>
<dbReference type="GO" id="GO:1901135">
    <property type="term" value="P:carbohydrate derivative metabolic process"/>
    <property type="evidence" value="ECO:0007669"/>
    <property type="project" value="InterPro"/>
</dbReference>
<organism evidence="2">
    <name type="scientific">marine metagenome</name>
    <dbReference type="NCBI Taxonomy" id="408172"/>
    <lineage>
        <taxon>unclassified sequences</taxon>
        <taxon>metagenomes</taxon>
        <taxon>ecological metagenomes</taxon>
    </lineage>
</organism>
<gene>
    <name evidence="2" type="ORF">METZ01_LOCUS105475</name>
</gene>
<proteinExistence type="predicted"/>
<dbReference type="InterPro" id="IPR050099">
    <property type="entry name" value="SIS_GmhA/DiaA_subfam"/>
</dbReference>
<dbReference type="AlphaFoldDB" id="A0A381WK05"/>
<dbReference type="CDD" id="cd05006">
    <property type="entry name" value="SIS_GmhA"/>
    <property type="match status" value="1"/>
</dbReference>
<dbReference type="Gene3D" id="3.40.50.10490">
    <property type="entry name" value="Glucose-6-phosphate isomerase like protein, domain 1"/>
    <property type="match status" value="1"/>
</dbReference>